<protein>
    <recommendedName>
        <fullName evidence="4">DUF2752 domain-containing protein</fullName>
    </recommendedName>
</protein>
<feature type="transmembrane region" description="Helical" evidence="1">
    <location>
        <begin position="87"/>
        <end position="104"/>
    </location>
</feature>
<dbReference type="InterPro" id="IPR021215">
    <property type="entry name" value="DUF2752"/>
</dbReference>
<evidence type="ECO:0000313" key="3">
    <source>
        <dbReference type="Proteomes" id="UP000321798"/>
    </source>
</evidence>
<evidence type="ECO:0008006" key="4">
    <source>
        <dbReference type="Google" id="ProtNLM"/>
    </source>
</evidence>
<feature type="transmembrane region" description="Helical" evidence="1">
    <location>
        <begin position="116"/>
        <end position="136"/>
    </location>
</feature>
<gene>
    <name evidence="2" type="ORF">CSO01_33240</name>
</gene>
<dbReference type="EMBL" id="BKAL01000014">
    <property type="protein sequence ID" value="GEP70609.1"/>
    <property type="molecule type" value="Genomic_DNA"/>
</dbReference>
<dbReference type="AlphaFoldDB" id="A0A512PHB5"/>
<proteinExistence type="predicted"/>
<keyword evidence="1" id="KW-0472">Membrane</keyword>
<sequence length="145" mass="15348">MVSSTASGAPTVARAVRPWWRGPAVVAGAAAAGVVLVLWRDPHVGGNLGFCPILALTGYACPGCGALRATDDLAHGRLAEAWSHNPLWVVAVPVLVLLWGRWVVRSRRGTPQGRLRPVVPVVLFVVLVLFGVLRNLPALQPFLGP</sequence>
<dbReference type="Pfam" id="PF10825">
    <property type="entry name" value="DUF2752"/>
    <property type="match status" value="1"/>
</dbReference>
<name>A0A512PHB5_9CELL</name>
<reference evidence="2 3" key="1">
    <citation type="submission" date="2019-07" db="EMBL/GenBank/DDBJ databases">
        <title>Whole genome shotgun sequence of Cellulomonas soli NBRC 109434.</title>
        <authorList>
            <person name="Hosoyama A."/>
            <person name="Uohara A."/>
            <person name="Ohji S."/>
            <person name="Ichikawa N."/>
        </authorList>
    </citation>
    <scope>NUCLEOTIDE SEQUENCE [LARGE SCALE GENOMIC DNA]</scope>
    <source>
        <strain evidence="2 3">NBRC 109434</strain>
    </source>
</reference>
<evidence type="ECO:0000313" key="2">
    <source>
        <dbReference type="EMBL" id="GEP70609.1"/>
    </source>
</evidence>
<accession>A0A512PHB5</accession>
<keyword evidence="3" id="KW-1185">Reference proteome</keyword>
<dbReference type="Proteomes" id="UP000321798">
    <property type="component" value="Unassembled WGS sequence"/>
</dbReference>
<keyword evidence="1" id="KW-1133">Transmembrane helix</keyword>
<feature type="transmembrane region" description="Helical" evidence="1">
    <location>
        <begin position="20"/>
        <end position="39"/>
    </location>
</feature>
<dbReference type="OrthoDB" id="5966662at2"/>
<keyword evidence="1" id="KW-0812">Transmembrane</keyword>
<evidence type="ECO:0000256" key="1">
    <source>
        <dbReference type="SAM" id="Phobius"/>
    </source>
</evidence>
<organism evidence="2 3">
    <name type="scientific">Cellulomonas soli</name>
    <dbReference type="NCBI Taxonomy" id="931535"/>
    <lineage>
        <taxon>Bacteria</taxon>
        <taxon>Bacillati</taxon>
        <taxon>Actinomycetota</taxon>
        <taxon>Actinomycetes</taxon>
        <taxon>Micrococcales</taxon>
        <taxon>Cellulomonadaceae</taxon>
        <taxon>Cellulomonas</taxon>
    </lineage>
</organism>
<comment type="caution">
    <text evidence="2">The sequence shown here is derived from an EMBL/GenBank/DDBJ whole genome shotgun (WGS) entry which is preliminary data.</text>
</comment>
<dbReference type="RefSeq" id="WP_146954379.1">
    <property type="nucleotide sequence ID" value="NZ_BAABBJ010000016.1"/>
</dbReference>